<dbReference type="InterPro" id="IPR053334">
    <property type="entry name" value="Chloroplast_Sensor_Kinase"/>
</dbReference>
<name>A0A8J5LG45_ZINOF</name>
<dbReference type="Gene3D" id="1.25.40.10">
    <property type="entry name" value="Tetratricopeptide repeat domain"/>
    <property type="match status" value="4"/>
</dbReference>
<dbReference type="InterPro" id="IPR002885">
    <property type="entry name" value="PPR_rpt"/>
</dbReference>
<dbReference type="Proteomes" id="UP000734854">
    <property type="component" value="Unassembled WGS sequence"/>
</dbReference>
<dbReference type="InterPro" id="IPR011990">
    <property type="entry name" value="TPR-like_helical_dom_sf"/>
</dbReference>
<feature type="repeat" description="PPR" evidence="2">
    <location>
        <begin position="987"/>
        <end position="1021"/>
    </location>
</feature>
<dbReference type="PANTHER" id="PTHR48206">
    <property type="entry name" value="CHLOROPLAST SENSOR KINASE, CHLOROPLASTIC"/>
    <property type="match status" value="1"/>
</dbReference>
<dbReference type="InterPro" id="IPR036890">
    <property type="entry name" value="HATPase_C_sf"/>
</dbReference>
<feature type="repeat" description="PPR" evidence="2">
    <location>
        <begin position="952"/>
        <end position="986"/>
    </location>
</feature>
<evidence type="ECO:0008006" key="5">
    <source>
        <dbReference type="Google" id="ProtNLM"/>
    </source>
</evidence>
<reference evidence="3 4" key="1">
    <citation type="submission" date="2020-08" db="EMBL/GenBank/DDBJ databases">
        <title>Plant Genome Project.</title>
        <authorList>
            <person name="Zhang R.-G."/>
        </authorList>
    </citation>
    <scope>NUCLEOTIDE SEQUENCE [LARGE SCALE GENOMIC DNA]</scope>
    <source>
        <tissue evidence="3">Rhizome</tissue>
    </source>
</reference>
<dbReference type="Gene3D" id="3.30.565.10">
    <property type="entry name" value="Histidine kinase-like ATPase, C-terminal domain"/>
    <property type="match status" value="1"/>
</dbReference>
<accession>A0A8J5LG45</accession>
<feature type="repeat" description="PPR" evidence="2">
    <location>
        <begin position="1058"/>
        <end position="1092"/>
    </location>
</feature>
<dbReference type="Pfam" id="PF01535">
    <property type="entry name" value="PPR"/>
    <property type="match status" value="2"/>
</dbReference>
<evidence type="ECO:0000256" key="2">
    <source>
        <dbReference type="PROSITE-ProRule" id="PRU00708"/>
    </source>
</evidence>
<evidence type="ECO:0000313" key="4">
    <source>
        <dbReference type="Proteomes" id="UP000734854"/>
    </source>
</evidence>
<dbReference type="PANTHER" id="PTHR48206:SF1">
    <property type="entry name" value="CHLOROPLAST SENSOR KINASE, CHLOROPLASTIC"/>
    <property type="match status" value="1"/>
</dbReference>
<dbReference type="SUPFAM" id="SSF55874">
    <property type="entry name" value="ATPase domain of HSP90 chaperone/DNA topoisomerase II/histidine kinase"/>
    <property type="match status" value="1"/>
</dbReference>
<protein>
    <recommendedName>
        <fullName evidence="5">Pentatricopeptide repeat-containing protein</fullName>
    </recommendedName>
</protein>
<dbReference type="AlphaFoldDB" id="A0A8J5LG45"/>
<sequence length="1174" mass="132071">MLLSTTSAAYIPRCYNMDLHLEAQCHLVHSDPLPPALVSLSPYRAKSGLSRQLSPIARVHSSHPVLLQSSPDAEVLTPSSVAAVAAAIRRASPSSPVEFTRRVEKQGGLVLPSSDFQRICFDQLALFRMVVDPNVILSVYVRPAGNYVMDQLELRCVSNYPTTDMSEGADCVILVGNFTVPASLQAVEAALLKQQAEVISESRAIVLPMVKHPFVVGFLVAELPKMDLATSDNLDNDQKDVPFYSSDDGALPNTPYSNKKPLEIQTFREDLTKACEQFTTEKRSRAIMISRSLATAYVMDQKGMLLQQSSWQNNVRMNHLIEQIRGPLSSIRALTKMLSVHIKRSEISYDIIEDLLVQGDHMKDALQQLQDSVYLTKVNIARCNEETLKKTLDLKSSHPELLRSLPSDNGSSVINTYSSQKELLPLSLSSGKKDLEMPMPPLWLVPLQQNSIRYENVSAEIRPSLQLEVCIPKESYSIDFNILYQKASLNSPGRPCIVSDILEDLVGVALPLAIRQQRGLELNELSQFLEVAVEESSLRQALSNLIEGALLRTQIGGKVQIYAAEAPAGGALVIIDDDGPDMHYMTQMRSLAPFGAELVSEGMVEDNITWNFIAGLTIAREILENYGCIVRVNSPRIPDAPFKSVLYVLNKLDRKPQQALSFFRSVTDQHRFAPGPPAYNLMLRILCYPDHLTDFWAFLKSMRDAGHAIDQGTYLTLLANFKKHKLPHEPNALSKYYRRTAKEAASEASVSAAATAILESENWNDEEGKKLDLIFSEATVSKVLREVRDRPEKALDFFRLAERRSDYEHGSVAYNALIRVMAREESMGQFWSLIQEMKDKGHELDIDTYVKVSRHFIKHKMMNAAVELYELMMDGPYKPAIQDCGILLRQIALSGAPDLDLVHRVVRKYEASGYSLSKVVYDGIHRSLTTIGKFDDANEILERMKLDGYEPDNITYSQLVFGLCKAKRLDDARNVLDVMEIAGCIPDVKTWTILIQGHCNAGEVEKAQELFAKMIEKNCEADGDVLDVMVRGLCSKNMADAGYRLFYEMVERAHMKPWQETYKFLIQQLLRSGMLEEALKLLRSMMVHRFPPYSAPFPFYISRHGTIEDAKEFLKALTMNNYPSPMVYLQVFQSLFEEGRYSEAQDILFKCPHHVRKHSDISKLFGSIKTEKAS</sequence>
<keyword evidence="4" id="KW-1185">Reference proteome</keyword>
<dbReference type="EMBL" id="JACMSC010000007">
    <property type="protein sequence ID" value="KAG6516394.1"/>
    <property type="molecule type" value="Genomic_DNA"/>
</dbReference>
<organism evidence="3 4">
    <name type="scientific">Zingiber officinale</name>
    <name type="common">Ginger</name>
    <name type="synonym">Amomum zingiber</name>
    <dbReference type="NCBI Taxonomy" id="94328"/>
    <lineage>
        <taxon>Eukaryota</taxon>
        <taxon>Viridiplantae</taxon>
        <taxon>Streptophyta</taxon>
        <taxon>Embryophyta</taxon>
        <taxon>Tracheophyta</taxon>
        <taxon>Spermatophyta</taxon>
        <taxon>Magnoliopsida</taxon>
        <taxon>Liliopsida</taxon>
        <taxon>Zingiberales</taxon>
        <taxon>Zingiberaceae</taxon>
        <taxon>Zingiber</taxon>
    </lineage>
</organism>
<dbReference type="PROSITE" id="PS51375">
    <property type="entry name" value="PPR"/>
    <property type="match status" value="5"/>
</dbReference>
<feature type="repeat" description="PPR" evidence="2">
    <location>
        <begin position="810"/>
        <end position="844"/>
    </location>
</feature>
<proteinExistence type="predicted"/>
<evidence type="ECO:0000313" key="3">
    <source>
        <dbReference type="EMBL" id="KAG6516394.1"/>
    </source>
</evidence>
<dbReference type="NCBIfam" id="TIGR00756">
    <property type="entry name" value="PPR"/>
    <property type="match status" value="4"/>
</dbReference>
<dbReference type="Pfam" id="PF13041">
    <property type="entry name" value="PPR_2"/>
    <property type="match status" value="1"/>
</dbReference>
<keyword evidence="1" id="KW-0677">Repeat</keyword>
<dbReference type="Pfam" id="PF12854">
    <property type="entry name" value="PPR_1"/>
    <property type="match status" value="1"/>
</dbReference>
<gene>
    <name evidence="3" type="ORF">ZIOFF_026853</name>
</gene>
<evidence type="ECO:0000256" key="1">
    <source>
        <dbReference type="ARBA" id="ARBA00022737"/>
    </source>
</evidence>
<comment type="caution">
    <text evidence="3">The sequence shown here is derived from an EMBL/GenBank/DDBJ whole genome shotgun (WGS) entry which is preliminary data.</text>
</comment>
<feature type="repeat" description="PPR" evidence="2">
    <location>
        <begin position="917"/>
        <end position="951"/>
    </location>
</feature>